<name>A0A512A976_STRCR</name>
<evidence type="ECO:0000313" key="2">
    <source>
        <dbReference type="Proteomes" id="UP000321868"/>
    </source>
</evidence>
<sequence length="231" mass="27175">MNIQILKSRKLFLFLSIVATLFLGYQGVKIYSYFSLKNPLDEIYYSETSAFNLLHLPDFSEIIRSGTSYRSENEITSLNLKNNESQKLEISNKGSMFLEYRKQLSDNSFLFIDYEYEEGVLTEYISIAYSDISDEYVNYRKNVSKHNGRNTDIATIYQFNSNVHNNQPSLTNPTEVLEYLNPYNIDKAWLEQKSHKILYDDFLNIWFKKGSQRYSKSNLGNLKIEKAEIFR</sequence>
<gene>
    <name evidence="1" type="ORF">SOL01_01220</name>
</gene>
<evidence type="ECO:0000313" key="1">
    <source>
        <dbReference type="EMBL" id="GEN96248.1"/>
    </source>
</evidence>
<protein>
    <submittedName>
        <fullName evidence="1">Uncharacterized protein</fullName>
    </submittedName>
</protein>
<organism evidence="1 2">
    <name type="scientific">Streptococcus cristatus</name>
    <dbReference type="NCBI Taxonomy" id="45634"/>
    <lineage>
        <taxon>Bacteria</taxon>
        <taxon>Bacillati</taxon>
        <taxon>Bacillota</taxon>
        <taxon>Bacilli</taxon>
        <taxon>Lactobacillales</taxon>
        <taxon>Streptococcaceae</taxon>
        <taxon>Streptococcus</taxon>
    </lineage>
</organism>
<dbReference type="OrthoDB" id="2218202at2"/>
<reference evidence="1 2" key="1">
    <citation type="submission" date="2019-07" db="EMBL/GenBank/DDBJ databases">
        <title>Whole genome shotgun sequence of Streptococcus oligofermentans NBRC 106105.</title>
        <authorList>
            <person name="Hosoyama A."/>
            <person name="Uohara A."/>
            <person name="Ohji S."/>
            <person name="Ichikawa N."/>
        </authorList>
    </citation>
    <scope>NUCLEOTIDE SEQUENCE [LARGE SCALE GENOMIC DNA]</scope>
    <source>
        <strain evidence="1 2">NBRC 106105</strain>
    </source>
</reference>
<dbReference type="NCBIfam" id="NF033863">
    <property type="entry name" value="immun_TipC_fam"/>
    <property type="match status" value="1"/>
</dbReference>
<proteinExistence type="predicted"/>
<dbReference type="EMBL" id="BJYQ01000005">
    <property type="protein sequence ID" value="GEN96248.1"/>
    <property type="molecule type" value="Genomic_DNA"/>
</dbReference>
<comment type="caution">
    <text evidence="1">The sequence shown here is derived from an EMBL/GenBank/DDBJ whole genome shotgun (WGS) entry which is preliminary data.</text>
</comment>
<dbReference type="Proteomes" id="UP000321868">
    <property type="component" value="Unassembled WGS sequence"/>
</dbReference>
<accession>A0A512A976</accession>
<dbReference type="InterPro" id="IPR048042">
    <property type="entry name" value="TipC-like"/>
</dbReference>
<dbReference type="RefSeq" id="WP_015604907.1">
    <property type="nucleotide sequence ID" value="NZ_BJYQ01000005.1"/>
</dbReference>
<dbReference type="AlphaFoldDB" id="A0A512A976"/>